<dbReference type="Gene3D" id="3.30.450.180">
    <property type="match status" value="1"/>
</dbReference>
<dbReference type="PANTHER" id="PTHR35010">
    <property type="entry name" value="BLL4672 PROTEIN-RELATED"/>
    <property type="match status" value="1"/>
</dbReference>
<dbReference type="Gene3D" id="1.10.260.40">
    <property type="entry name" value="lambda repressor-like DNA-binding domains"/>
    <property type="match status" value="1"/>
</dbReference>
<dbReference type="Pfam" id="PF13560">
    <property type="entry name" value="HTH_31"/>
    <property type="match status" value="1"/>
</dbReference>
<keyword evidence="3" id="KW-1185">Reference proteome</keyword>
<dbReference type="SUPFAM" id="SSF47413">
    <property type="entry name" value="lambda repressor-like DNA-binding domains"/>
    <property type="match status" value="1"/>
</dbReference>
<sequence>MRRRSEGSVETGYDRTSQPFLVTSYRFHMDNRAEVREFLVSRRGRITPEQAGIEPIGGRRRVAGLRREEVARLAGVSIDYYTRLERGNLTGVSDSVLDSIARALELDRAEHDHLHDLARAAGPSARRRPASPPASAVRPVMQYLLDAITGAPAFIGNNRMDIVAANALGYALYSEMYRGPARPANHSRFIFLDPRAHNFYPGWDRAANVNVAILRRDAGRNPHDKDIAALVGELSMRSEEFRTRWAAHNVRRHYSGTKFFNHSVVGLLELTYQAMELEEDPGHTLTVYPAIPGSPSEEALKLLASWAATENIVQSPNLTRDLRASTTKGEV</sequence>
<dbReference type="InterPro" id="IPR001387">
    <property type="entry name" value="Cro/C1-type_HTH"/>
</dbReference>
<dbReference type="PANTHER" id="PTHR35010:SF2">
    <property type="entry name" value="BLL4672 PROTEIN"/>
    <property type="match status" value="1"/>
</dbReference>
<dbReference type="EMBL" id="BAABKK010000033">
    <property type="protein sequence ID" value="GAA5200821.1"/>
    <property type="molecule type" value="Genomic_DNA"/>
</dbReference>
<dbReference type="CDD" id="cd00093">
    <property type="entry name" value="HTH_XRE"/>
    <property type="match status" value="1"/>
</dbReference>
<dbReference type="InterPro" id="IPR041413">
    <property type="entry name" value="MLTR_LBD"/>
</dbReference>
<dbReference type="Pfam" id="PF17765">
    <property type="entry name" value="MLTR_LBD"/>
    <property type="match status" value="1"/>
</dbReference>
<feature type="domain" description="HTH cro/C1-type" evidence="1">
    <location>
        <begin position="60"/>
        <end position="111"/>
    </location>
</feature>
<dbReference type="Proteomes" id="UP001500200">
    <property type="component" value="Unassembled WGS sequence"/>
</dbReference>
<proteinExistence type="predicted"/>
<evidence type="ECO:0000313" key="2">
    <source>
        <dbReference type="EMBL" id="GAA5200821.1"/>
    </source>
</evidence>
<dbReference type="PROSITE" id="PS50943">
    <property type="entry name" value="HTH_CROC1"/>
    <property type="match status" value="1"/>
</dbReference>
<protein>
    <submittedName>
        <fullName evidence="2">Helix-turn-helix transcriptional regulator</fullName>
    </submittedName>
</protein>
<gene>
    <name evidence="2" type="ORF">GCM10023346_43830</name>
</gene>
<evidence type="ECO:0000259" key="1">
    <source>
        <dbReference type="PROSITE" id="PS50943"/>
    </source>
</evidence>
<dbReference type="InterPro" id="IPR010982">
    <property type="entry name" value="Lambda_DNA-bd_dom_sf"/>
</dbReference>
<comment type="caution">
    <text evidence="2">The sequence shown here is derived from an EMBL/GenBank/DDBJ whole genome shotgun (WGS) entry which is preliminary data.</text>
</comment>
<evidence type="ECO:0000313" key="3">
    <source>
        <dbReference type="Proteomes" id="UP001500200"/>
    </source>
</evidence>
<organism evidence="2 3">
    <name type="scientific">Arthrobacter gyeryongensis</name>
    <dbReference type="NCBI Taxonomy" id="1650592"/>
    <lineage>
        <taxon>Bacteria</taxon>
        <taxon>Bacillati</taxon>
        <taxon>Actinomycetota</taxon>
        <taxon>Actinomycetes</taxon>
        <taxon>Micrococcales</taxon>
        <taxon>Micrococcaceae</taxon>
        <taxon>Arthrobacter</taxon>
    </lineage>
</organism>
<dbReference type="SMART" id="SM00530">
    <property type="entry name" value="HTH_XRE"/>
    <property type="match status" value="1"/>
</dbReference>
<reference evidence="3" key="1">
    <citation type="journal article" date="2019" name="Int. J. Syst. Evol. Microbiol.">
        <title>The Global Catalogue of Microorganisms (GCM) 10K type strain sequencing project: providing services to taxonomists for standard genome sequencing and annotation.</title>
        <authorList>
            <consortium name="The Broad Institute Genomics Platform"/>
            <consortium name="The Broad Institute Genome Sequencing Center for Infectious Disease"/>
            <person name="Wu L."/>
            <person name="Ma J."/>
        </authorList>
    </citation>
    <scope>NUCLEOTIDE SEQUENCE [LARGE SCALE GENOMIC DNA]</scope>
    <source>
        <strain evidence="3">JCM 18514</strain>
    </source>
</reference>
<name>A0ABP9SRX1_9MICC</name>
<accession>A0ABP9SRX1</accession>